<dbReference type="Pfam" id="PF08395">
    <property type="entry name" value="7tm_7"/>
    <property type="match status" value="1"/>
</dbReference>
<dbReference type="GO" id="GO:0030424">
    <property type="term" value="C:axon"/>
    <property type="evidence" value="ECO:0007669"/>
    <property type="project" value="TreeGrafter"/>
</dbReference>
<accession>A0A9N9MLM6</accession>
<keyword evidence="6" id="KW-0675">Receptor</keyword>
<dbReference type="Proteomes" id="UP001152799">
    <property type="component" value="Chromosome 12"/>
</dbReference>
<dbReference type="OrthoDB" id="6769782at2759"/>
<name>A0A9N9MLM6_9CUCU</name>
<evidence type="ECO:0000256" key="4">
    <source>
        <dbReference type="ARBA" id="ARBA00022989"/>
    </source>
</evidence>
<evidence type="ECO:0000256" key="3">
    <source>
        <dbReference type="ARBA" id="ARBA00022692"/>
    </source>
</evidence>
<dbReference type="AlphaFoldDB" id="A0A9N9MLM6"/>
<evidence type="ECO:0000256" key="6">
    <source>
        <dbReference type="ARBA" id="ARBA00023170"/>
    </source>
</evidence>
<keyword evidence="3" id="KW-0812">Transmembrane</keyword>
<dbReference type="GO" id="GO:0050909">
    <property type="term" value="P:sensory perception of taste"/>
    <property type="evidence" value="ECO:0007669"/>
    <property type="project" value="InterPro"/>
</dbReference>
<dbReference type="GO" id="GO:0007165">
    <property type="term" value="P:signal transduction"/>
    <property type="evidence" value="ECO:0007669"/>
    <property type="project" value="UniProtKB-KW"/>
</dbReference>
<dbReference type="GO" id="GO:0005886">
    <property type="term" value="C:plasma membrane"/>
    <property type="evidence" value="ECO:0007669"/>
    <property type="project" value="UniProtKB-SubCell"/>
</dbReference>
<keyword evidence="9" id="KW-1185">Reference proteome</keyword>
<reference evidence="8" key="1">
    <citation type="submission" date="2022-01" db="EMBL/GenBank/DDBJ databases">
        <authorList>
            <person name="King R."/>
        </authorList>
    </citation>
    <scope>NUCLEOTIDE SEQUENCE</scope>
</reference>
<evidence type="ECO:0000256" key="5">
    <source>
        <dbReference type="ARBA" id="ARBA00023136"/>
    </source>
</evidence>
<dbReference type="GO" id="GO:0008049">
    <property type="term" value="P:male courtship behavior"/>
    <property type="evidence" value="ECO:0007669"/>
    <property type="project" value="TreeGrafter"/>
</dbReference>
<evidence type="ECO:0000256" key="2">
    <source>
        <dbReference type="ARBA" id="ARBA00022475"/>
    </source>
</evidence>
<dbReference type="GO" id="GO:0043025">
    <property type="term" value="C:neuronal cell body"/>
    <property type="evidence" value="ECO:0007669"/>
    <property type="project" value="TreeGrafter"/>
</dbReference>
<keyword evidence="7" id="KW-0807">Transducer</keyword>
<organism evidence="8 9">
    <name type="scientific">Ceutorhynchus assimilis</name>
    <name type="common">cabbage seed weevil</name>
    <dbReference type="NCBI Taxonomy" id="467358"/>
    <lineage>
        <taxon>Eukaryota</taxon>
        <taxon>Metazoa</taxon>
        <taxon>Ecdysozoa</taxon>
        <taxon>Arthropoda</taxon>
        <taxon>Hexapoda</taxon>
        <taxon>Insecta</taxon>
        <taxon>Pterygota</taxon>
        <taxon>Neoptera</taxon>
        <taxon>Endopterygota</taxon>
        <taxon>Coleoptera</taxon>
        <taxon>Polyphaga</taxon>
        <taxon>Cucujiformia</taxon>
        <taxon>Curculionidae</taxon>
        <taxon>Ceutorhynchinae</taxon>
        <taxon>Ceutorhynchus</taxon>
    </lineage>
</organism>
<gene>
    <name evidence="8" type="ORF">CEUTPL_LOCUS3489</name>
</gene>
<comment type="subcellular location">
    <subcellularLocation>
        <location evidence="1">Cell membrane</location>
        <topology evidence="1">Multi-pass membrane protein</topology>
    </subcellularLocation>
</comment>
<keyword evidence="5" id="KW-0472">Membrane</keyword>
<dbReference type="GO" id="GO:0007635">
    <property type="term" value="P:chemosensory behavior"/>
    <property type="evidence" value="ECO:0007669"/>
    <property type="project" value="TreeGrafter"/>
</dbReference>
<keyword evidence="2" id="KW-1003">Cell membrane</keyword>
<dbReference type="PANTHER" id="PTHR21143:SF104">
    <property type="entry name" value="GUSTATORY RECEPTOR 8A-RELATED"/>
    <property type="match status" value="1"/>
</dbReference>
<sequence length="83" mass="9735">MAVVESEEIITICYRLQLKYSVFTGPYQSIKNLLYLVNNSKVKFTAMDYYEINRSTMFDLIGTTATYFVVLIQFYDGKNKKLH</sequence>
<protein>
    <recommendedName>
        <fullName evidence="10">Gustatory receptor</fullName>
    </recommendedName>
</protein>
<proteinExistence type="predicted"/>
<dbReference type="GO" id="GO:0030425">
    <property type="term" value="C:dendrite"/>
    <property type="evidence" value="ECO:0007669"/>
    <property type="project" value="TreeGrafter"/>
</dbReference>
<keyword evidence="4" id="KW-1133">Transmembrane helix</keyword>
<dbReference type="InterPro" id="IPR013604">
    <property type="entry name" value="7TM_chemorcpt"/>
</dbReference>
<evidence type="ECO:0000313" key="8">
    <source>
        <dbReference type="EMBL" id="CAG9762816.1"/>
    </source>
</evidence>
<dbReference type="PANTHER" id="PTHR21143">
    <property type="entry name" value="INVERTEBRATE GUSTATORY RECEPTOR"/>
    <property type="match status" value="1"/>
</dbReference>
<dbReference type="EMBL" id="OU892288">
    <property type="protein sequence ID" value="CAG9762816.1"/>
    <property type="molecule type" value="Genomic_DNA"/>
</dbReference>
<evidence type="ECO:0000256" key="1">
    <source>
        <dbReference type="ARBA" id="ARBA00004651"/>
    </source>
</evidence>
<evidence type="ECO:0008006" key="10">
    <source>
        <dbReference type="Google" id="ProtNLM"/>
    </source>
</evidence>
<evidence type="ECO:0000256" key="7">
    <source>
        <dbReference type="ARBA" id="ARBA00023224"/>
    </source>
</evidence>
<evidence type="ECO:0000313" key="9">
    <source>
        <dbReference type="Proteomes" id="UP001152799"/>
    </source>
</evidence>